<dbReference type="CDD" id="cd00093">
    <property type="entry name" value="HTH_XRE"/>
    <property type="match status" value="1"/>
</dbReference>
<keyword evidence="4" id="KW-1185">Reference proteome</keyword>
<evidence type="ECO:0000256" key="1">
    <source>
        <dbReference type="ARBA" id="ARBA00023125"/>
    </source>
</evidence>
<accession>A0A3Q8XNE9</accession>
<keyword evidence="1" id="KW-0238">DNA-binding</keyword>
<sequence length="77" mass="8264">MSLKSSFGINLQRIRRGQGMSQEELAAKAGLARAYLSGAEAGRRNATLETVEALANVLGVDPIDLLKKHPSTQDNMP</sequence>
<dbReference type="InterPro" id="IPR010982">
    <property type="entry name" value="Lambda_DNA-bd_dom_sf"/>
</dbReference>
<dbReference type="PANTHER" id="PTHR46797:SF1">
    <property type="entry name" value="METHYLPHOSPHONATE SYNTHASE"/>
    <property type="match status" value="1"/>
</dbReference>
<organism evidence="3 4">
    <name type="scientific">Georhizobium profundi</name>
    <dbReference type="NCBI Taxonomy" id="2341112"/>
    <lineage>
        <taxon>Bacteria</taxon>
        <taxon>Pseudomonadati</taxon>
        <taxon>Pseudomonadota</taxon>
        <taxon>Alphaproteobacteria</taxon>
        <taxon>Hyphomicrobiales</taxon>
        <taxon>Rhizobiaceae</taxon>
        <taxon>Georhizobium</taxon>
    </lineage>
</organism>
<evidence type="ECO:0000259" key="2">
    <source>
        <dbReference type="PROSITE" id="PS50943"/>
    </source>
</evidence>
<dbReference type="InterPro" id="IPR001387">
    <property type="entry name" value="Cro/C1-type_HTH"/>
</dbReference>
<name>A0A3Q8XNE9_9HYPH</name>
<dbReference type="KEGG" id="abaw:D5400_09945"/>
<dbReference type="AlphaFoldDB" id="A0A3Q8XNE9"/>
<evidence type="ECO:0000313" key="4">
    <source>
        <dbReference type="Proteomes" id="UP000268192"/>
    </source>
</evidence>
<dbReference type="SMART" id="SM00530">
    <property type="entry name" value="HTH_XRE"/>
    <property type="match status" value="1"/>
</dbReference>
<dbReference type="EMBL" id="CP032509">
    <property type="protein sequence ID" value="AZN71548.1"/>
    <property type="molecule type" value="Genomic_DNA"/>
</dbReference>
<evidence type="ECO:0000313" key="3">
    <source>
        <dbReference type="EMBL" id="AZN71548.1"/>
    </source>
</evidence>
<dbReference type="Pfam" id="PF01381">
    <property type="entry name" value="HTH_3"/>
    <property type="match status" value="1"/>
</dbReference>
<reference evidence="3 4" key="1">
    <citation type="submission" date="2018-09" db="EMBL/GenBank/DDBJ databases">
        <title>Marinorhizobium profundi gen. nov., sp. nov., isolated from a deep-sea sediment sample from the New Britain Trench and proposal of Marinorhizobiaceae fam. nov. in the order Rhizobiales of the class Alphaproteobacteria.</title>
        <authorList>
            <person name="Cao J."/>
        </authorList>
    </citation>
    <scope>NUCLEOTIDE SEQUENCE [LARGE SCALE GENOMIC DNA]</scope>
    <source>
        <strain evidence="3 4">WS11</strain>
    </source>
</reference>
<dbReference type="PANTHER" id="PTHR46797">
    <property type="entry name" value="HTH-TYPE TRANSCRIPTIONAL REGULATOR"/>
    <property type="match status" value="1"/>
</dbReference>
<feature type="domain" description="HTH cro/C1-type" evidence="2">
    <location>
        <begin position="11"/>
        <end position="65"/>
    </location>
</feature>
<dbReference type="PROSITE" id="PS50943">
    <property type="entry name" value="HTH_CROC1"/>
    <property type="match status" value="1"/>
</dbReference>
<dbReference type="GO" id="GO:0003677">
    <property type="term" value="F:DNA binding"/>
    <property type="evidence" value="ECO:0007669"/>
    <property type="project" value="UniProtKB-KW"/>
</dbReference>
<proteinExistence type="predicted"/>
<dbReference type="Proteomes" id="UP000268192">
    <property type="component" value="Chromosome"/>
</dbReference>
<protein>
    <submittedName>
        <fullName evidence="3">XRE family transcriptional regulator</fullName>
    </submittedName>
</protein>
<gene>
    <name evidence="3" type="ORF">D5400_09945</name>
</gene>
<dbReference type="InterPro" id="IPR050807">
    <property type="entry name" value="TransReg_Diox_bact_type"/>
</dbReference>
<dbReference type="SUPFAM" id="SSF47413">
    <property type="entry name" value="lambda repressor-like DNA-binding domains"/>
    <property type="match status" value="1"/>
</dbReference>
<dbReference type="GO" id="GO:0005829">
    <property type="term" value="C:cytosol"/>
    <property type="evidence" value="ECO:0007669"/>
    <property type="project" value="TreeGrafter"/>
</dbReference>
<dbReference type="OrthoDB" id="2986852at2"/>
<dbReference type="GO" id="GO:0003700">
    <property type="term" value="F:DNA-binding transcription factor activity"/>
    <property type="evidence" value="ECO:0007669"/>
    <property type="project" value="TreeGrafter"/>
</dbReference>
<dbReference type="Gene3D" id="1.10.260.40">
    <property type="entry name" value="lambda repressor-like DNA-binding domains"/>
    <property type="match status" value="1"/>
</dbReference>